<dbReference type="Proteomes" id="UP000631312">
    <property type="component" value="Unassembled WGS sequence"/>
</dbReference>
<dbReference type="GO" id="GO:0045717">
    <property type="term" value="P:negative regulation of fatty acid biosynthetic process"/>
    <property type="evidence" value="ECO:0007669"/>
    <property type="project" value="UniProtKB-ARBA"/>
</dbReference>
<evidence type="ECO:0000256" key="1">
    <source>
        <dbReference type="ARBA" id="ARBA00012513"/>
    </source>
</evidence>
<dbReference type="PROSITE" id="PS50011">
    <property type="entry name" value="PROTEIN_KINASE_DOM"/>
    <property type="match status" value="1"/>
</dbReference>
<feature type="compositionally biased region" description="Low complexity" evidence="9">
    <location>
        <begin position="306"/>
        <end position="331"/>
    </location>
</feature>
<dbReference type="InterPro" id="IPR011009">
    <property type="entry name" value="Kinase-like_dom_sf"/>
</dbReference>
<dbReference type="Gene3D" id="3.30.200.20">
    <property type="entry name" value="Phosphorylase Kinase, domain 1"/>
    <property type="match status" value="1"/>
</dbReference>
<evidence type="ECO:0000313" key="13">
    <source>
        <dbReference type="Proteomes" id="UP000590511"/>
    </source>
</evidence>
<feature type="region of interest" description="Disordered" evidence="9">
    <location>
        <begin position="279"/>
        <end position="363"/>
    </location>
</feature>
<dbReference type="Gene3D" id="1.10.510.10">
    <property type="entry name" value="Transferase(Phosphotransferase) domain 1"/>
    <property type="match status" value="1"/>
</dbReference>
<dbReference type="FunFam" id="1.10.510.10:FF:000021">
    <property type="entry name" value="Serine/threonine protein kinase"/>
    <property type="match status" value="1"/>
</dbReference>
<reference evidence="12 13" key="1">
    <citation type="submission" date="2020-08" db="EMBL/GenBank/DDBJ databases">
        <title>Sequencing the genomes of 1000 actinobacteria strains.</title>
        <authorList>
            <person name="Klenk H.-P."/>
        </authorList>
    </citation>
    <scope>NUCLEOTIDE SEQUENCE [LARGE SCALE GENOMIC DNA]</scope>
    <source>
        <strain evidence="12 13">DSM 43150</strain>
    </source>
</reference>
<accession>A0A7W7HQN9</accession>
<proteinExistence type="predicted"/>
<protein>
    <recommendedName>
        <fullName evidence="1">non-specific serine/threonine protein kinase</fullName>
        <ecNumber evidence="1">2.7.11.1</ecNumber>
    </recommendedName>
</protein>
<keyword evidence="5 12" id="KW-0418">Kinase</keyword>
<dbReference type="EMBL" id="BOMP01000052">
    <property type="protein sequence ID" value="GIE40733.1"/>
    <property type="molecule type" value="Genomic_DNA"/>
</dbReference>
<evidence type="ECO:0000313" key="12">
    <source>
        <dbReference type="EMBL" id="MBB4754948.1"/>
    </source>
</evidence>
<dbReference type="PANTHER" id="PTHR43289:SF6">
    <property type="entry name" value="SERINE_THREONINE-PROTEIN KINASE NEKL-3"/>
    <property type="match status" value="1"/>
</dbReference>
<dbReference type="GO" id="GO:0005524">
    <property type="term" value="F:ATP binding"/>
    <property type="evidence" value="ECO:0007669"/>
    <property type="project" value="UniProtKB-KW"/>
</dbReference>
<evidence type="ECO:0000256" key="4">
    <source>
        <dbReference type="ARBA" id="ARBA00022741"/>
    </source>
</evidence>
<evidence type="ECO:0000256" key="5">
    <source>
        <dbReference type="ARBA" id="ARBA00022777"/>
    </source>
</evidence>
<feature type="compositionally biased region" description="Basic and acidic residues" evidence="9">
    <location>
        <begin position="439"/>
        <end position="454"/>
    </location>
</feature>
<evidence type="ECO:0000256" key="8">
    <source>
        <dbReference type="ARBA" id="ARBA00048679"/>
    </source>
</evidence>
<comment type="catalytic activity">
    <reaction evidence="7">
        <text>L-threonyl-[protein] + ATP = O-phospho-L-threonyl-[protein] + ADP + H(+)</text>
        <dbReference type="Rhea" id="RHEA:46608"/>
        <dbReference type="Rhea" id="RHEA-COMP:11060"/>
        <dbReference type="Rhea" id="RHEA-COMP:11605"/>
        <dbReference type="ChEBI" id="CHEBI:15378"/>
        <dbReference type="ChEBI" id="CHEBI:30013"/>
        <dbReference type="ChEBI" id="CHEBI:30616"/>
        <dbReference type="ChEBI" id="CHEBI:61977"/>
        <dbReference type="ChEBI" id="CHEBI:456216"/>
        <dbReference type="EC" id="2.7.11.1"/>
    </reaction>
</comment>
<keyword evidence="3 12" id="KW-0808">Transferase</keyword>
<reference evidence="11 14" key="2">
    <citation type="submission" date="2021-01" db="EMBL/GenBank/DDBJ databases">
        <title>Whole genome shotgun sequence of Actinoplanes lobatus NBRC 12513.</title>
        <authorList>
            <person name="Komaki H."/>
            <person name="Tamura T."/>
        </authorList>
    </citation>
    <scope>NUCLEOTIDE SEQUENCE [LARGE SCALE GENOMIC DNA]</scope>
    <source>
        <strain evidence="11 14">NBRC 12513</strain>
    </source>
</reference>
<dbReference type="InterPro" id="IPR008271">
    <property type="entry name" value="Ser/Thr_kinase_AS"/>
</dbReference>
<dbReference type="EC" id="2.7.11.1" evidence="1"/>
<comment type="catalytic activity">
    <reaction evidence="8">
        <text>L-seryl-[protein] + ATP = O-phospho-L-seryl-[protein] + ADP + H(+)</text>
        <dbReference type="Rhea" id="RHEA:17989"/>
        <dbReference type="Rhea" id="RHEA-COMP:9863"/>
        <dbReference type="Rhea" id="RHEA-COMP:11604"/>
        <dbReference type="ChEBI" id="CHEBI:15378"/>
        <dbReference type="ChEBI" id="CHEBI:29999"/>
        <dbReference type="ChEBI" id="CHEBI:30616"/>
        <dbReference type="ChEBI" id="CHEBI:83421"/>
        <dbReference type="ChEBI" id="CHEBI:456216"/>
        <dbReference type="EC" id="2.7.11.1"/>
    </reaction>
</comment>
<evidence type="ECO:0000259" key="10">
    <source>
        <dbReference type="PROSITE" id="PS50011"/>
    </source>
</evidence>
<dbReference type="SMART" id="SM00220">
    <property type="entry name" value="S_TKc"/>
    <property type="match status" value="1"/>
</dbReference>
<feature type="compositionally biased region" description="Low complexity" evidence="9">
    <location>
        <begin position="483"/>
        <end position="511"/>
    </location>
</feature>
<keyword evidence="14" id="KW-1185">Reference proteome</keyword>
<dbReference type="InterPro" id="IPR000719">
    <property type="entry name" value="Prot_kinase_dom"/>
</dbReference>
<evidence type="ECO:0000256" key="2">
    <source>
        <dbReference type="ARBA" id="ARBA00022527"/>
    </source>
</evidence>
<dbReference type="EMBL" id="JACHNC010000001">
    <property type="protein sequence ID" value="MBB4754948.1"/>
    <property type="molecule type" value="Genomic_DNA"/>
</dbReference>
<feature type="domain" description="Protein kinase" evidence="10">
    <location>
        <begin position="12"/>
        <end position="279"/>
    </location>
</feature>
<organism evidence="12 13">
    <name type="scientific">Actinoplanes lobatus</name>
    <dbReference type="NCBI Taxonomy" id="113568"/>
    <lineage>
        <taxon>Bacteria</taxon>
        <taxon>Bacillati</taxon>
        <taxon>Actinomycetota</taxon>
        <taxon>Actinomycetes</taxon>
        <taxon>Micromonosporales</taxon>
        <taxon>Micromonosporaceae</taxon>
        <taxon>Actinoplanes</taxon>
    </lineage>
</organism>
<dbReference type="PANTHER" id="PTHR43289">
    <property type="entry name" value="MITOGEN-ACTIVATED PROTEIN KINASE KINASE KINASE 20-RELATED"/>
    <property type="match status" value="1"/>
</dbReference>
<gene>
    <name evidence="11" type="ORF">Alo02nite_36310</name>
    <name evidence="12" type="ORF">BJ964_009109</name>
</gene>
<evidence type="ECO:0000256" key="3">
    <source>
        <dbReference type="ARBA" id="ARBA00022679"/>
    </source>
</evidence>
<dbReference type="GO" id="GO:0004674">
    <property type="term" value="F:protein serine/threonine kinase activity"/>
    <property type="evidence" value="ECO:0007669"/>
    <property type="project" value="UniProtKB-KW"/>
</dbReference>
<comment type="caution">
    <text evidence="12">The sequence shown here is derived from an EMBL/GenBank/DDBJ whole genome shotgun (WGS) entry which is preliminary data.</text>
</comment>
<evidence type="ECO:0000256" key="6">
    <source>
        <dbReference type="ARBA" id="ARBA00022840"/>
    </source>
</evidence>
<evidence type="ECO:0000256" key="9">
    <source>
        <dbReference type="SAM" id="MobiDB-lite"/>
    </source>
</evidence>
<dbReference type="Proteomes" id="UP000590511">
    <property type="component" value="Unassembled WGS sequence"/>
</dbReference>
<keyword evidence="2" id="KW-0723">Serine/threonine-protein kinase</keyword>
<evidence type="ECO:0000313" key="14">
    <source>
        <dbReference type="Proteomes" id="UP000631312"/>
    </source>
</evidence>
<dbReference type="CDD" id="cd14014">
    <property type="entry name" value="STKc_PknB_like"/>
    <property type="match status" value="1"/>
</dbReference>
<evidence type="ECO:0000313" key="11">
    <source>
        <dbReference type="EMBL" id="GIE40733.1"/>
    </source>
</evidence>
<dbReference type="Pfam" id="PF00069">
    <property type="entry name" value="Pkinase"/>
    <property type="match status" value="1"/>
</dbReference>
<evidence type="ECO:0000256" key="7">
    <source>
        <dbReference type="ARBA" id="ARBA00047899"/>
    </source>
</evidence>
<dbReference type="RefSeq" id="WP_188126431.1">
    <property type="nucleotide sequence ID" value="NZ_BOMP01000052.1"/>
</dbReference>
<dbReference type="AlphaFoldDB" id="A0A7W7HQN9"/>
<dbReference type="FunFam" id="3.30.200.20:FF:000035">
    <property type="entry name" value="Serine/threonine protein kinase Stk1"/>
    <property type="match status" value="1"/>
</dbReference>
<dbReference type="SUPFAM" id="SSF56112">
    <property type="entry name" value="Protein kinase-like (PK-like)"/>
    <property type="match status" value="1"/>
</dbReference>
<sequence>MLSPGVVLNGRYQLTQRIAAGGMGEVWRGNDLLLHREIAVKVLLPALMSDADFITRFRSEARMMAALRHPGIVQVYDYGENAAVGAHRLDFLVMEYIDGTPLSKRIQQAGRLGPAETMTIVAQVAEALQTAHEAGIIHRDVKPSNLLVRPAGAIVLVDFGVARSAGITGITSTNVVLGSAHYMAPEQAEGRPVTAATDMYALGAVAFCCLTGRPPYVGDNPLAVLAQLVHGNPPVLPPDVPPATASVVMRALARDPARRFPDAAGLAAAARAASHHSGYAVSAPISPNPTPSNRFPAGPTPPPSGAAPARSSGAAPAPSFGAAASPSFGPAQIPPGAPGMPGGAAQIPPGGGQERPGGSAVSGAVSLGSLRHETGTNAGATGAHPGKSRQPTVALAAVAVGLMLAGGGIMLGNQWRADPEKTSEFVSGGQPPAGGGESPRARDQVNDKPIEQRKPSANGDEPAEPTAPANESSPPVSAPAGEPTAPASTDPSVPTSPTPTTTTETNPYKPADICGSGYSVIDKQPLTTAAGVKRGVVYLLYAADGSNCVVTVKSNTLDQKTAMSATLEVKGGTQQADKGTFQYYAGPVRAAADGICVKWGGTIGGLTYQSAFEHCG</sequence>
<keyword evidence="6" id="KW-0067">ATP-binding</keyword>
<keyword evidence="4" id="KW-0547">Nucleotide-binding</keyword>
<name>A0A7W7HQN9_9ACTN</name>
<feature type="region of interest" description="Disordered" evidence="9">
    <location>
        <begin position="420"/>
        <end position="511"/>
    </location>
</feature>
<dbReference type="PROSITE" id="PS00108">
    <property type="entry name" value="PROTEIN_KINASE_ST"/>
    <property type="match status" value="1"/>
</dbReference>